<dbReference type="GO" id="GO:0003676">
    <property type="term" value="F:nucleic acid binding"/>
    <property type="evidence" value="ECO:0007669"/>
    <property type="project" value="InterPro"/>
</dbReference>
<keyword evidence="4" id="KW-1185">Reference proteome</keyword>
<reference evidence="3" key="1">
    <citation type="submission" date="2020-08" db="EMBL/GenBank/DDBJ databases">
        <title>Multicomponent nature underlies the extraordinary mechanical properties of spider dragline silk.</title>
        <authorList>
            <person name="Kono N."/>
            <person name="Nakamura H."/>
            <person name="Mori M."/>
            <person name="Yoshida Y."/>
            <person name="Ohtoshi R."/>
            <person name="Malay A.D."/>
            <person name="Moran D.A.P."/>
            <person name="Tomita M."/>
            <person name="Numata K."/>
            <person name="Arakawa K."/>
        </authorList>
    </citation>
    <scope>NUCLEOTIDE SEQUENCE</scope>
</reference>
<comment type="caution">
    <text evidence="3">The sequence shown here is derived from an EMBL/GenBank/DDBJ whole genome shotgun (WGS) entry which is preliminary data.</text>
</comment>
<evidence type="ECO:0000313" key="3">
    <source>
        <dbReference type="EMBL" id="GFY18377.1"/>
    </source>
</evidence>
<dbReference type="SUPFAM" id="SSF53098">
    <property type="entry name" value="Ribonuclease H-like"/>
    <property type="match status" value="1"/>
</dbReference>
<feature type="domain" description="DUF5641" evidence="2">
    <location>
        <begin position="303"/>
        <end position="382"/>
    </location>
</feature>
<dbReference type="Pfam" id="PF18701">
    <property type="entry name" value="DUF5641"/>
    <property type="match status" value="1"/>
</dbReference>
<evidence type="ECO:0000259" key="1">
    <source>
        <dbReference type="Pfam" id="PF17921"/>
    </source>
</evidence>
<sequence>MIRVFAWILRFVNNCRKDYNKCKEHELSVAEIENSEKQLIRLTQTYYLPDVESLKFVTFIDNDNILRVKSKITERNDESSFWYPILLPDKCEFTKLLIRSIHKKNCHAGIQIMQSLIRERFWIIRARKTIKSILNECFICARFKVKSLSSGPSPLPPDRVNDCAIFEVVGIDLAGPLSVFKNWRKALRRFIARRGRPRIIYCDNGTNFRGAFNDLAKLDWHKISRETSTQKIVWKFIPPTAAWWGGCRPLTYISENPQELIPLTPAMFLIENRCSDTTDIDELNSRDLRKIMKYRIKLLSYLRQRFRKEYLSELIQKQNDNRVREPRIGEMVLIGNDNKKRLSWPIATIIELIPGRDGEIRTVRLKTQHGTVIRPVQRIFPLEVQAIANSDKELKEESISVKSTKPEKVLNTNDAIVKKYTSSGRLVKEPKRLDLLNYNCYRFETLPKSQRGEYVVNKNDLCE</sequence>
<name>A0A8X6SR11_TRICX</name>
<accession>A0A8X6SR11</accession>
<gene>
    <name evidence="3" type="primary">AVEN_149072_1</name>
    <name evidence="3" type="ORF">TNCV_2396061</name>
</gene>
<dbReference type="EMBL" id="BMAU01021349">
    <property type="protein sequence ID" value="GFY18377.1"/>
    <property type="molecule type" value="Genomic_DNA"/>
</dbReference>
<evidence type="ECO:0000259" key="2">
    <source>
        <dbReference type="Pfam" id="PF18701"/>
    </source>
</evidence>
<dbReference type="Proteomes" id="UP000887159">
    <property type="component" value="Unassembled WGS sequence"/>
</dbReference>
<dbReference type="InterPro" id="IPR041588">
    <property type="entry name" value="Integrase_H2C2"/>
</dbReference>
<organism evidence="3 4">
    <name type="scientific">Trichonephila clavipes</name>
    <name type="common">Golden silk orbweaver</name>
    <name type="synonym">Nephila clavipes</name>
    <dbReference type="NCBI Taxonomy" id="2585209"/>
    <lineage>
        <taxon>Eukaryota</taxon>
        <taxon>Metazoa</taxon>
        <taxon>Ecdysozoa</taxon>
        <taxon>Arthropoda</taxon>
        <taxon>Chelicerata</taxon>
        <taxon>Arachnida</taxon>
        <taxon>Araneae</taxon>
        <taxon>Araneomorphae</taxon>
        <taxon>Entelegynae</taxon>
        <taxon>Araneoidea</taxon>
        <taxon>Nephilidae</taxon>
        <taxon>Trichonephila</taxon>
    </lineage>
</organism>
<feature type="domain" description="Integrase zinc-binding" evidence="1">
    <location>
        <begin position="93"/>
        <end position="145"/>
    </location>
</feature>
<proteinExistence type="predicted"/>
<dbReference type="InterPro" id="IPR036397">
    <property type="entry name" value="RNaseH_sf"/>
</dbReference>
<dbReference type="Gene3D" id="3.30.420.10">
    <property type="entry name" value="Ribonuclease H-like superfamily/Ribonuclease H"/>
    <property type="match status" value="1"/>
</dbReference>
<protein>
    <submittedName>
        <fullName evidence="3">Integrase catalytic domain-containing protein</fullName>
    </submittedName>
</protein>
<evidence type="ECO:0000313" key="4">
    <source>
        <dbReference type="Proteomes" id="UP000887159"/>
    </source>
</evidence>
<dbReference type="InterPro" id="IPR040676">
    <property type="entry name" value="DUF5641"/>
</dbReference>
<dbReference type="AlphaFoldDB" id="A0A8X6SR11"/>
<dbReference type="Pfam" id="PF17921">
    <property type="entry name" value="Integrase_H2C2"/>
    <property type="match status" value="1"/>
</dbReference>
<dbReference type="PANTHER" id="PTHR47331">
    <property type="entry name" value="PHD-TYPE DOMAIN-CONTAINING PROTEIN"/>
    <property type="match status" value="1"/>
</dbReference>
<dbReference type="Gene3D" id="1.10.340.70">
    <property type="match status" value="1"/>
</dbReference>
<dbReference type="InterPro" id="IPR012337">
    <property type="entry name" value="RNaseH-like_sf"/>
</dbReference>